<dbReference type="GO" id="GO:0003723">
    <property type="term" value="F:RNA binding"/>
    <property type="evidence" value="ECO:0007669"/>
    <property type="project" value="InterPro"/>
</dbReference>
<evidence type="ECO:0000256" key="2">
    <source>
        <dbReference type="PROSITE-ProRule" id="PRU00708"/>
    </source>
</evidence>
<dbReference type="InterPro" id="IPR011990">
    <property type="entry name" value="TPR-like_helical_dom_sf"/>
</dbReference>
<dbReference type="AlphaFoldDB" id="A0A8T0JH45"/>
<dbReference type="GO" id="GO:0009451">
    <property type="term" value="P:RNA modification"/>
    <property type="evidence" value="ECO:0007669"/>
    <property type="project" value="InterPro"/>
</dbReference>
<dbReference type="EMBL" id="JABFOF010000011">
    <property type="protein sequence ID" value="KAG2372479.1"/>
    <property type="molecule type" value="Genomic_DNA"/>
</dbReference>
<feature type="repeat" description="PPR" evidence="2">
    <location>
        <begin position="9"/>
        <end position="43"/>
    </location>
</feature>
<dbReference type="Proteomes" id="UP000743370">
    <property type="component" value="Unassembled WGS sequence"/>
</dbReference>
<name>A0A8T0JH45_PHAAN</name>
<dbReference type="Pfam" id="PF13041">
    <property type="entry name" value="PPR_2"/>
    <property type="match status" value="1"/>
</dbReference>
<protein>
    <submittedName>
        <fullName evidence="3">Pentatricopeptide repeat-containing protein</fullName>
    </submittedName>
</protein>
<proteinExistence type="predicted"/>
<evidence type="ECO:0000256" key="1">
    <source>
        <dbReference type="ARBA" id="ARBA00022737"/>
    </source>
</evidence>
<dbReference type="NCBIfam" id="TIGR00756">
    <property type="entry name" value="PPR"/>
    <property type="match status" value="1"/>
</dbReference>
<keyword evidence="1" id="KW-0677">Repeat</keyword>
<dbReference type="InterPro" id="IPR046960">
    <property type="entry name" value="PPR_At4g14850-like_plant"/>
</dbReference>
<sequence>MFDEIPEKDIISWTSMISGLVQCQYPSESLDLFCQMQGSGFEPDGVILTGVLSACASLGLLDCGRWVHQYIDQCRIKWDVHIGTTLVDMVRVREEKSRSLFELKRQGSSVKK</sequence>
<reference evidence="3 4" key="1">
    <citation type="submission" date="2020-05" db="EMBL/GenBank/DDBJ databases">
        <title>Vigna angularis (adzuki bean) Var. LongXiaoDou No. 4 denovo assembly.</title>
        <authorList>
            <person name="Xiang H."/>
        </authorList>
    </citation>
    <scope>NUCLEOTIDE SEQUENCE [LARGE SCALE GENOMIC DNA]</scope>
    <source>
        <tissue evidence="3">Leaf</tissue>
    </source>
</reference>
<accession>A0A8T0JH45</accession>
<comment type="caution">
    <text evidence="3">The sequence shown here is derived from an EMBL/GenBank/DDBJ whole genome shotgun (WGS) entry which is preliminary data.</text>
</comment>
<organism evidence="3 4">
    <name type="scientific">Phaseolus angularis</name>
    <name type="common">Azuki bean</name>
    <name type="synonym">Vigna angularis</name>
    <dbReference type="NCBI Taxonomy" id="3914"/>
    <lineage>
        <taxon>Eukaryota</taxon>
        <taxon>Viridiplantae</taxon>
        <taxon>Streptophyta</taxon>
        <taxon>Embryophyta</taxon>
        <taxon>Tracheophyta</taxon>
        <taxon>Spermatophyta</taxon>
        <taxon>Magnoliopsida</taxon>
        <taxon>eudicotyledons</taxon>
        <taxon>Gunneridae</taxon>
        <taxon>Pentapetalae</taxon>
        <taxon>rosids</taxon>
        <taxon>fabids</taxon>
        <taxon>Fabales</taxon>
        <taxon>Fabaceae</taxon>
        <taxon>Papilionoideae</taxon>
        <taxon>50 kb inversion clade</taxon>
        <taxon>NPAAA clade</taxon>
        <taxon>indigoferoid/millettioid clade</taxon>
        <taxon>Phaseoleae</taxon>
        <taxon>Vigna</taxon>
    </lineage>
</organism>
<gene>
    <name evidence="3" type="ORF">HKW66_Vig0206520</name>
</gene>
<evidence type="ECO:0000313" key="3">
    <source>
        <dbReference type="EMBL" id="KAG2372479.1"/>
    </source>
</evidence>
<dbReference type="PROSITE" id="PS51375">
    <property type="entry name" value="PPR"/>
    <property type="match status" value="1"/>
</dbReference>
<dbReference type="InterPro" id="IPR002885">
    <property type="entry name" value="PPR_rpt"/>
</dbReference>
<dbReference type="Gene3D" id="1.25.40.10">
    <property type="entry name" value="Tetratricopeptide repeat domain"/>
    <property type="match status" value="1"/>
</dbReference>
<dbReference type="PANTHER" id="PTHR47926:SF459">
    <property type="entry name" value="PENTATRICOPEPTIDE REPEAT-CONTAINING PROTEIN"/>
    <property type="match status" value="1"/>
</dbReference>
<evidence type="ECO:0000313" key="4">
    <source>
        <dbReference type="Proteomes" id="UP000743370"/>
    </source>
</evidence>
<dbReference type="PANTHER" id="PTHR47926">
    <property type="entry name" value="PENTATRICOPEPTIDE REPEAT-CONTAINING PROTEIN"/>
    <property type="match status" value="1"/>
</dbReference>